<comment type="caution">
    <text evidence="12">The sequence shown here is derived from an EMBL/GenBank/DDBJ whole genome shotgun (WGS) entry which is preliminary data.</text>
</comment>
<dbReference type="Proteomes" id="UP000641588">
    <property type="component" value="Unassembled WGS sequence"/>
</dbReference>
<dbReference type="PROSITE" id="PS50110">
    <property type="entry name" value="RESPONSE_REGULATORY"/>
    <property type="match status" value="1"/>
</dbReference>
<keyword evidence="13" id="KW-1185">Reference proteome</keyword>
<dbReference type="PANTHER" id="PTHR45526:SF1">
    <property type="entry name" value="TRANSCRIPTIONAL REGULATORY PROTEIN DCUR-RELATED"/>
    <property type="match status" value="1"/>
</dbReference>
<dbReference type="Pfam" id="PF00072">
    <property type="entry name" value="Response_reg"/>
    <property type="match status" value="1"/>
</dbReference>
<accession>A0A972H1P9</accession>
<keyword evidence="5 9" id="KW-0805">Transcription regulation</keyword>
<dbReference type="CDD" id="cd19925">
    <property type="entry name" value="REC_citrate_TCS"/>
    <property type="match status" value="1"/>
</dbReference>
<evidence type="ECO:0000256" key="6">
    <source>
        <dbReference type="ARBA" id="ARBA00023125"/>
    </source>
</evidence>
<dbReference type="InterPro" id="IPR024187">
    <property type="entry name" value="Sig_transdc_resp-reg_cit/mal"/>
</dbReference>
<keyword evidence="3 10" id="KW-0597">Phosphoprotein</keyword>
<sequence length="233" mass="26536">MKQPNLPVLVIDDDFMIAKVHASYIEQQEGYELAGIAGNYEQTMELARRLKPELLVLDVYLPDRSGIEVLRALRSEKISCDVILITAAKEIDIIEEAFQLGIFDYLIKPFDLDLLKGTLEKYRLFKNHLLSPAKPDQQFVEGLKKFRSAKPMTAQQQQKGIDLRTLERIKQCMMQTENPCSAEQIAHLSGVSRSTARSYLEYLIEHGIANEFLQYGTVGRPQRLFGLIRPGAH</sequence>
<dbReference type="Gene3D" id="3.40.50.2300">
    <property type="match status" value="1"/>
</dbReference>
<dbReference type="AlphaFoldDB" id="A0A972H1P9"/>
<keyword evidence="8 9" id="KW-0804">Transcription</keyword>
<evidence type="ECO:0000256" key="2">
    <source>
        <dbReference type="ARBA" id="ARBA00022490"/>
    </source>
</evidence>
<organism evidence="12 13">
    <name type="scientific">Paenibacillus foliorum</name>
    <dbReference type="NCBI Taxonomy" id="2654974"/>
    <lineage>
        <taxon>Bacteria</taxon>
        <taxon>Bacillati</taxon>
        <taxon>Bacillota</taxon>
        <taxon>Bacilli</taxon>
        <taxon>Bacillales</taxon>
        <taxon>Paenibacillaceae</taxon>
        <taxon>Paenibacillus</taxon>
    </lineage>
</organism>
<dbReference type="SUPFAM" id="SSF46785">
    <property type="entry name" value="Winged helix' DNA-binding domain"/>
    <property type="match status" value="1"/>
</dbReference>
<evidence type="ECO:0000256" key="5">
    <source>
        <dbReference type="ARBA" id="ARBA00023015"/>
    </source>
</evidence>
<gene>
    <name evidence="12" type="ORF">GC093_32070</name>
</gene>
<dbReference type="PIRSF" id="PIRSF006171">
    <property type="entry name" value="RR_citrat_malat"/>
    <property type="match status" value="1"/>
</dbReference>
<dbReference type="GO" id="GO:0005737">
    <property type="term" value="C:cytoplasm"/>
    <property type="evidence" value="ECO:0007669"/>
    <property type="project" value="UniProtKB-SubCell"/>
</dbReference>
<keyword evidence="6 9" id="KW-0238">DNA-binding</keyword>
<evidence type="ECO:0000256" key="9">
    <source>
        <dbReference type="PIRNR" id="PIRNR006171"/>
    </source>
</evidence>
<keyword evidence="4 9" id="KW-0902">Two-component regulatory system</keyword>
<evidence type="ECO:0000259" key="11">
    <source>
        <dbReference type="PROSITE" id="PS50110"/>
    </source>
</evidence>
<dbReference type="RefSeq" id="WP_171656070.1">
    <property type="nucleotide sequence ID" value="NZ_WHOD01000121.1"/>
</dbReference>
<feature type="domain" description="Response regulatory" evidence="11">
    <location>
        <begin position="7"/>
        <end position="123"/>
    </location>
</feature>
<evidence type="ECO:0000256" key="8">
    <source>
        <dbReference type="ARBA" id="ARBA00023163"/>
    </source>
</evidence>
<dbReference type="GO" id="GO:0003677">
    <property type="term" value="F:DNA binding"/>
    <property type="evidence" value="ECO:0007669"/>
    <property type="project" value="UniProtKB-KW"/>
</dbReference>
<dbReference type="PANTHER" id="PTHR45526">
    <property type="entry name" value="TRANSCRIPTIONAL REGULATORY PROTEIN DPIA"/>
    <property type="match status" value="1"/>
</dbReference>
<dbReference type="InterPro" id="IPR036390">
    <property type="entry name" value="WH_DNA-bd_sf"/>
</dbReference>
<evidence type="ECO:0000256" key="3">
    <source>
        <dbReference type="ARBA" id="ARBA00022553"/>
    </source>
</evidence>
<name>A0A972H1P9_9BACL</name>
<evidence type="ECO:0000256" key="10">
    <source>
        <dbReference type="PROSITE-ProRule" id="PRU00169"/>
    </source>
</evidence>
<evidence type="ECO:0000313" key="12">
    <source>
        <dbReference type="EMBL" id="NOU97832.1"/>
    </source>
</evidence>
<dbReference type="SUPFAM" id="SSF52172">
    <property type="entry name" value="CheY-like"/>
    <property type="match status" value="1"/>
</dbReference>
<evidence type="ECO:0000313" key="13">
    <source>
        <dbReference type="Proteomes" id="UP000641588"/>
    </source>
</evidence>
<dbReference type="SMART" id="SM00448">
    <property type="entry name" value="REC"/>
    <property type="match status" value="1"/>
</dbReference>
<protein>
    <recommendedName>
        <fullName evidence="9">Transcriptional regulatory protein</fullName>
    </recommendedName>
</protein>
<reference evidence="12" key="1">
    <citation type="submission" date="2019-10" db="EMBL/GenBank/DDBJ databases">
        <title>Description of Paenibacillus glebae sp. nov.</title>
        <authorList>
            <person name="Carlier A."/>
            <person name="Qi S."/>
        </authorList>
    </citation>
    <scope>NUCLEOTIDE SEQUENCE</scope>
    <source>
        <strain evidence="12">LMG 31456</strain>
    </source>
</reference>
<dbReference type="GO" id="GO:0003700">
    <property type="term" value="F:DNA-binding transcription factor activity"/>
    <property type="evidence" value="ECO:0007669"/>
    <property type="project" value="InterPro"/>
</dbReference>
<dbReference type="GO" id="GO:0000156">
    <property type="term" value="F:phosphorelay response regulator activity"/>
    <property type="evidence" value="ECO:0007669"/>
    <property type="project" value="TreeGrafter"/>
</dbReference>
<comment type="subcellular location">
    <subcellularLocation>
        <location evidence="1 9">Cytoplasm</location>
    </subcellularLocation>
</comment>
<dbReference type="Pfam" id="PF20714">
    <property type="entry name" value="HTH_64"/>
    <property type="match status" value="1"/>
</dbReference>
<dbReference type="InterPro" id="IPR051271">
    <property type="entry name" value="2C-system_Tx_regulators"/>
</dbReference>
<evidence type="ECO:0000256" key="1">
    <source>
        <dbReference type="ARBA" id="ARBA00004496"/>
    </source>
</evidence>
<dbReference type="InterPro" id="IPR001789">
    <property type="entry name" value="Sig_transdc_resp-reg_receiver"/>
</dbReference>
<proteinExistence type="predicted"/>
<dbReference type="InterPro" id="IPR011006">
    <property type="entry name" value="CheY-like_superfamily"/>
</dbReference>
<evidence type="ECO:0000256" key="4">
    <source>
        <dbReference type="ARBA" id="ARBA00023012"/>
    </source>
</evidence>
<dbReference type="InterPro" id="IPR048714">
    <property type="entry name" value="DpiA-like_HTH"/>
</dbReference>
<keyword evidence="2 9" id="KW-0963">Cytoplasm</keyword>
<keyword evidence="7 9" id="KW-0010">Activator</keyword>
<dbReference type="EMBL" id="WHOD01000121">
    <property type="protein sequence ID" value="NOU97832.1"/>
    <property type="molecule type" value="Genomic_DNA"/>
</dbReference>
<evidence type="ECO:0000256" key="7">
    <source>
        <dbReference type="ARBA" id="ARBA00023159"/>
    </source>
</evidence>
<feature type="modified residue" description="4-aspartylphosphate" evidence="10">
    <location>
        <position position="58"/>
    </location>
</feature>